<accession>A0A6G7XIZ6</accession>
<proteinExistence type="predicted"/>
<dbReference type="Pfam" id="PF14072">
    <property type="entry name" value="DndB"/>
    <property type="match status" value="1"/>
</dbReference>
<evidence type="ECO:0000313" key="3">
    <source>
        <dbReference type="Proteomes" id="UP000502677"/>
    </source>
</evidence>
<evidence type="ECO:0000313" key="2">
    <source>
        <dbReference type="EMBL" id="QIK64523.1"/>
    </source>
</evidence>
<name>A0A6G7XIZ6_9MICO</name>
<protein>
    <recommendedName>
        <fullName evidence="4">DGQHR domain-containing protein</fullName>
    </recommendedName>
</protein>
<feature type="compositionally biased region" description="Basic and acidic residues" evidence="1">
    <location>
        <begin position="428"/>
        <end position="438"/>
    </location>
</feature>
<feature type="region of interest" description="Disordered" evidence="1">
    <location>
        <begin position="420"/>
        <end position="453"/>
    </location>
</feature>
<dbReference type="KEGG" id="lvi:G7068_15870"/>
<dbReference type="InterPro" id="IPR017642">
    <property type="entry name" value="DNA_S_mod_DndB"/>
</dbReference>
<dbReference type="EMBL" id="CP049863">
    <property type="protein sequence ID" value="QIK64523.1"/>
    <property type="molecule type" value="Genomic_DNA"/>
</dbReference>
<keyword evidence="3" id="KW-1185">Reference proteome</keyword>
<dbReference type="CDD" id="cd16414">
    <property type="entry name" value="dndB_like"/>
    <property type="match status" value="1"/>
</dbReference>
<reference evidence="2 3" key="1">
    <citation type="submission" date="2020-03" db="EMBL/GenBank/DDBJ databases">
        <title>Leucobacter sp. nov., isolated from beetles.</title>
        <authorList>
            <person name="Hyun D.-W."/>
            <person name="Bae J.-W."/>
        </authorList>
    </citation>
    <scope>NUCLEOTIDE SEQUENCE [LARGE SCALE GENOMIC DNA]</scope>
    <source>
        <strain evidence="2 3">HDW9C</strain>
    </source>
</reference>
<organism evidence="2 3">
    <name type="scientific">Leucobacter viscericola</name>
    <dbReference type="NCBI Taxonomy" id="2714935"/>
    <lineage>
        <taxon>Bacteria</taxon>
        <taxon>Bacillati</taxon>
        <taxon>Actinomycetota</taxon>
        <taxon>Actinomycetes</taxon>
        <taxon>Micrococcales</taxon>
        <taxon>Microbacteriaceae</taxon>
        <taxon>Leucobacter</taxon>
    </lineage>
</organism>
<sequence length="453" mass="50833">MATTMPAQVPSGYSTTDTYFASRFKQGGRVVYNLDLSLLQITSLIVRPDPERPVESNRAIRAKHAKDFADYFRTQTRWVIPSLILRAPAPFKFEVLHEVAGSKFGVLEIARSAARDVNILDGQHRILGFFIAAADIVADLDKSREALQKAERNDPGGAASRYIRDDIALLEEQYARLDSERAAIQIYIEEDPVAYRQMFFDISDNALGITASVRSRFDSRKVVNRALPMVLESPLLASRIEMELDRINRKSENFLSAKNVAEIIKNVTVGLNGRVSRRQDQELEERHVADRAKAFFDDLTEAFPPLRSVQLGQLQPRELRKTSLLGSAGFLRILAGVYYQLLLPDVHGWRREQVVDYFRKLAPHVSSDGSPVYPGSIWMDHMAEGLFPAGALGPSGKRQDLVAVHDTLVDWALDRVGFLDSPPAPRPADPEREEDHPEYGTGYTDLGFEIPKS</sequence>
<evidence type="ECO:0000256" key="1">
    <source>
        <dbReference type="SAM" id="MobiDB-lite"/>
    </source>
</evidence>
<dbReference type="Proteomes" id="UP000502677">
    <property type="component" value="Chromosome"/>
</dbReference>
<evidence type="ECO:0008006" key="4">
    <source>
        <dbReference type="Google" id="ProtNLM"/>
    </source>
</evidence>
<dbReference type="AlphaFoldDB" id="A0A6G7XIZ6"/>
<dbReference type="RefSeq" id="WP_166292855.1">
    <property type="nucleotide sequence ID" value="NZ_CP049863.1"/>
</dbReference>
<gene>
    <name evidence="2" type="ORF">G7068_15870</name>
</gene>